<name>A0A4Y2FY83_ARAVE</name>
<organism evidence="1 2">
    <name type="scientific">Araneus ventricosus</name>
    <name type="common">Orbweaver spider</name>
    <name type="synonym">Epeira ventricosa</name>
    <dbReference type="NCBI Taxonomy" id="182803"/>
    <lineage>
        <taxon>Eukaryota</taxon>
        <taxon>Metazoa</taxon>
        <taxon>Ecdysozoa</taxon>
        <taxon>Arthropoda</taxon>
        <taxon>Chelicerata</taxon>
        <taxon>Arachnida</taxon>
        <taxon>Araneae</taxon>
        <taxon>Araneomorphae</taxon>
        <taxon>Entelegynae</taxon>
        <taxon>Araneoidea</taxon>
        <taxon>Araneidae</taxon>
        <taxon>Araneus</taxon>
    </lineage>
</organism>
<evidence type="ECO:0000313" key="2">
    <source>
        <dbReference type="Proteomes" id="UP000499080"/>
    </source>
</evidence>
<accession>A0A4Y2FY83</accession>
<reference evidence="1 2" key="1">
    <citation type="journal article" date="2019" name="Sci. Rep.">
        <title>Orb-weaving spider Araneus ventricosus genome elucidates the spidroin gene catalogue.</title>
        <authorList>
            <person name="Kono N."/>
            <person name="Nakamura H."/>
            <person name="Ohtoshi R."/>
            <person name="Moran D.A.P."/>
            <person name="Shinohara A."/>
            <person name="Yoshida Y."/>
            <person name="Fujiwara M."/>
            <person name="Mori M."/>
            <person name="Tomita M."/>
            <person name="Arakawa K."/>
        </authorList>
    </citation>
    <scope>NUCLEOTIDE SEQUENCE [LARGE SCALE GENOMIC DNA]</scope>
</reference>
<sequence length="152" mass="17833">MHVRNRHVKLMSRAKLLPVGVVRKFEEMDARSCDVHVQNRRNLYHIIITSKQAETKDKYSGEIWPRNALKYSLPNLRHENPIRSRASVHAFFPHHSHLISHFRVVVPFPDMDEQIPEIGHRAVQLLDDLQRKEHPGINIVVLRHKCDSLHKA</sequence>
<dbReference type="Proteomes" id="UP000499080">
    <property type="component" value="Unassembled WGS sequence"/>
</dbReference>
<protein>
    <submittedName>
        <fullName evidence="1">Uncharacterized protein</fullName>
    </submittedName>
</protein>
<dbReference type="EMBL" id="BGPR01097704">
    <property type="protein sequence ID" value="GBM46492.1"/>
    <property type="molecule type" value="Genomic_DNA"/>
</dbReference>
<evidence type="ECO:0000313" key="1">
    <source>
        <dbReference type="EMBL" id="GBM46492.1"/>
    </source>
</evidence>
<comment type="caution">
    <text evidence="1">The sequence shown here is derived from an EMBL/GenBank/DDBJ whole genome shotgun (WGS) entry which is preliminary data.</text>
</comment>
<keyword evidence="2" id="KW-1185">Reference proteome</keyword>
<proteinExistence type="predicted"/>
<gene>
    <name evidence="1" type="ORF">AVEN_55437_1</name>
</gene>
<dbReference type="AlphaFoldDB" id="A0A4Y2FY83"/>